<protein>
    <submittedName>
        <fullName evidence="2">Uncharacterized protein</fullName>
    </submittedName>
</protein>
<dbReference type="EMBL" id="JARJLG010000174">
    <property type="protein sequence ID" value="KAJ7732604.1"/>
    <property type="molecule type" value="Genomic_DNA"/>
</dbReference>
<feature type="compositionally biased region" description="Basic and acidic residues" evidence="1">
    <location>
        <begin position="102"/>
        <end position="111"/>
    </location>
</feature>
<feature type="region of interest" description="Disordered" evidence="1">
    <location>
        <begin position="97"/>
        <end position="122"/>
    </location>
</feature>
<reference evidence="2" key="1">
    <citation type="submission" date="2023-03" db="EMBL/GenBank/DDBJ databases">
        <title>Massive genome expansion in bonnet fungi (Mycena s.s.) driven by repeated elements and novel gene families across ecological guilds.</title>
        <authorList>
            <consortium name="Lawrence Berkeley National Laboratory"/>
            <person name="Harder C.B."/>
            <person name="Miyauchi S."/>
            <person name="Viragh M."/>
            <person name="Kuo A."/>
            <person name="Thoen E."/>
            <person name="Andreopoulos B."/>
            <person name="Lu D."/>
            <person name="Skrede I."/>
            <person name="Drula E."/>
            <person name="Henrissat B."/>
            <person name="Morin E."/>
            <person name="Kohler A."/>
            <person name="Barry K."/>
            <person name="LaButti K."/>
            <person name="Morin E."/>
            <person name="Salamov A."/>
            <person name="Lipzen A."/>
            <person name="Mereny Z."/>
            <person name="Hegedus B."/>
            <person name="Baldrian P."/>
            <person name="Stursova M."/>
            <person name="Weitz H."/>
            <person name="Taylor A."/>
            <person name="Grigoriev I.V."/>
            <person name="Nagy L.G."/>
            <person name="Martin F."/>
            <person name="Kauserud H."/>
        </authorList>
    </citation>
    <scope>NUCLEOTIDE SEQUENCE</scope>
    <source>
        <strain evidence="2">CBHHK188m</strain>
    </source>
</reference>
<dbReference type="Proteomes" id="UP001215280">
    <property type="component" value="Unassembled WGS sequence"/>
</dbReference>
<keyword evidence="3" id="KW-1185">Reference proteome</keyword>
<dbReference type="AlphaFoldDB" id="A0AAD7I160"/>
<proteinExistence type="predicted"/>
<organism evidence="2 3">
    <name type="scientific">Mycena maculata</name>
    <dbReference type="NCBI Taxonomy" id="230809"/>
    <lineage>
        <taxon>Eukaryota</taxon>
        <taxon>Fungi</taxon>
        <taxon>Dikarya</taxon>
        <taxon>Basidiomycota</taxon>
        <taxon>Agaricomycotina</taxon>
        <taxon>Agaricomycetes</taxon>
        <taxon>Agaricomycetidae</taxon>
        <taxon>Agaricales</taxon>
        <taxon>Marasmiineae</taxon>
        <taxon>Mycenaceae</taxon>
        <taxon>Mycena</taxon>
    </lineage>
</organism>
<accession>A0AAD7I160</accession>
<name>A0AAD7I160_9AGAR</name>
<sequence>MQINMLTFCGNYSTVPERKRWLLTRFAGLSPSTSSLPSCFSTTGMTTHLLSQDTGLDRCQWYHCKHSCQHHGTITGVSNDTASDEILHNVTIKIQGPSKFQQDSKKLKEDSPLQSPEFLQQGEKPLQIFRPVPGGKTSGKIASPAVGNEKYVQARFSAKRANRLANGLKPTNELASRNAGLGLGATPNPSPSPINPVCAGVAENLTLRKTTKLFTSPLCTEILHQITLSQPKNRFCVVNYAPDPRSWYEHYRGQDQAQARLSDGIRQTGLRSTMASHSRACVFLNSWPLSIPAQRWLRKSLEHIITSVTKTSGKIASPAAGNEKYVQARFSAKRANGLASRNAGLGLGATPKSKPKPEKARLRGRKPVLQAENAEIHCRKSEYAEARAIQLKIVEATSEELDIYSYAFALLNIAQIDLKTGRQKEDNYSSENERLLLPSKVSKNVCSRPGLPPTPRFYYAAWKEWQMYTFVYFALARKSEIKVALHNAFRCLGDLFLINGDEATAVNLFIVALEGFTYMDVHQRRADYMIHLGEIAKRQGDITSILLEPGSTTTKDVGQINTRLTELEREHEGEIHHLAGIQVPLTSLDDLFTPVGLARTEEVAKVNIKDGAGI</sequence>
<evidence type="ECO:0000313" key="3">
    <source>
        <dbReference type="Proteomes" id="UP001215280"/>
    </source>
</evidence>
<evidence type="ECO:0000313" key="2">
    <source>
        <dbReference type="EMBL" id="KAJ7732604.1"/>
    </source>
</evidence>
<gene>
    <name evidence="2" type="ORF">DFH07DRAFT_780900</name>
</gene>
<feature type="region of interest" description="Disordered" evidence="1">
    <location>
        <begin position="341"/>
        <end position="363"/>
    </location>
</feature>
<evidence type="ECO:0000256" key="1">
    <source>
        <dbReference type="SAM" id="MobiDB-lite"/>
    </source>
</evidence>
<comment type="caution">
    <text evidence="2">The sequence shown here is derived from an EMBL/GenBank/DDBJ whole genome shotgun (WGS) entry which is preliminary data.</text>
</comment>